<proteinExistence type="predicted"/>
<evidence type="ECO:0000313" key="2">
    <source>
        <dbReference type="EnsemblPlants" id="PGSC0003DMT400093860"/>
    </source>
</evidence>
<feature type="region of interest" description="Disordered" evidence="1">
    <location>
        <begin position="144"/>
        <end position="196"/>
    </location>
</feature>
<evidence type="ECO:0000256" key="1">
    <source>
        <dbReference type="SAM" id="MobiDB-lite"/>
    </source>
</evidence>
<accession>M1DSV6</accession>
<dbReference type="EnsemblPlants" id="PGSC0003DMT400093860">
    <property type="protein sequence ID" value="PGSC0003DMT400093860"/>
    <property type="gene ID" value="PGSC0003DMG400043431"/>
</dbReference>
<dbReference type="InterPro" id="IPR008974">
    <property type="entry name" value="TRAF-like"/>
</dbReference>
<feature type="compositionally biased region" description="Acidic residues" evidence="1">
    <location>
        <begin position="180"/>
        <end position="196"/>
    </location>
</feature>
<dbReference type="InParanoid" id="M1DSV6"/>
<evidence type="ECO:0000313" key="3">
    <source>
        <dbReference type="Proteomes" id="UP000011115"/>
    </source>
</evidence>
<sequence>MLELTHNYEIIRKLSLYRIMKRPKYSRLRFKRECRNTSEFSILSPPTYSLTLRTRLFVVRLVRLKRKSIMLDNLRFWKSNKKLRLYPTCDANENGQNISIFLELFHANGFDSRKKVHTTFSISIKDQFGDVDRKLTNSFNENDLVGNENLGDQPNESFCDQSNDNLGDDSMNGNGHSLEVEDQPVDAEDFEHFEED</sequence>
<dbReference type="PaxDb" id="4113-PGSC0003DMT400093860"/>
<name>M1DSV6_SOLTU</name>
<keyword evidence="3" id="KW-1185">Reference proteome</keyword>
<reference evidence="2" key="2">
    <citation type="submission" date="2015-06" db="UniProtKB">
        <authorList>
            <consortium name="EnsemblPlants"/>
        </authorList>
    </citation>
    <scope>IDENTIFICATION</scope>
    <source>
        <strain evidence="2">DM1-3 516 R44</strain>
    </source>
</reference>
<dbReference type="HOGENOM" id="CLU_1392321_0_0_1"/>
<feature type="compositionally biased region" description="Polar residues" evidence="1">
    <location>
        <begin position="150"/>
        <end position="175"/>
    </location>
</feature>
<reference evidence="3" key="1">
    <citation type="journal article" date="2011" name="Nature">
        <title>Genome sequence and analysis of the tuber crop potato.</title>
        <authorList>
            <consortium name="The Potato Genome Sequencing Consortium"/>
        </authorList>
    </citation>
    <scope>NUCLEOTIDE SEQUENCE [LARGE SCALE GENOMIC DNA]</scope>
    <source>
        <strain evidence="3">cv. DM1-3 516 R44</strain>
    </source>
</reference>
<dbReference type="AlphaFoldDB" id="M1DSV6"/>
<protein>
    <submittedName>
        <fullName evidence="2">Uncharacterized protein</fullName>
    </submittedName>
</protein>
<dbReference type="Proteomes" id="UP000011115">
    <property type="component" value="Unassembled WGS sequence"/>
</dbReference>
<dbReference type="SUPFAM" id="SSF49599">
    <property type="entry name" value="TRAF domain-like"/>
    <property type="match status" value="1"/>
</dbReference>
<organism evidence="2 3">
    <name type="scientific">Solanum tuberosum</name>
    <name type="common">Potato</name>
    <dbReference type="NCBI Taxonomy" id="4113"/>
    <lineage>
        <taxon>Eukaryota</taxon>
        <taxon>Viridiplantae</taxon>
        <taxon>Streptophyta</taxon>
        <taxon>Embryophyta</taxon>
        <taxon>Tracheophyta</taxon>
        <taxon>Spermatophyta</taxon>
        <taxon>Magnoliopsida</taxon>
        <taxon>eudicotyledons</taxon>
        <taxon>Gunneridae</taxon>
        <taxon>Pentapetalae</taxon>
        <taxon>asterids</taxon>
        <taxon>lamiids</taxon>
        <taxon>Solanales</taxon>
        <taxon>Solanaceae</taxon>
        <taxon>Solanoideae</taxon>
        <taxon>Solaneae</taxon>
        <taxon>Solanum</taxon>
    </lineage>
</organism>
<dbReference type="Gene3D" id="2.60.210.10">
    <property type="entry name" value="Apoptosis, Tumor Necrosis Factor Receptor Associated Protein 2, Chain A"/>
    <property type="match status" value="1"/>
</dbReference>
<dbReference type="Gramene" id="PGSC0003DMT400093860">
    <property type="protein sequence ID" value="PGSC0003DMT400093860"/>
    <property type="gene ID" value="PGSC0003DMG400043431"/>
</dbReference>